<feature type="transmembrane region" description="Helical" evidence="6">
    <location>
        <begin position="183"/>
        <end position="204"/>
    </location>
</feature>
<comment type="subcellular location">
    <subcellularLocation>
        <location evidence="1">Membrane</location>
        <topology evidence="1">Multi-pass membrane protein</topology>
    </subcellularLocation>
</comment>
<dbReference type="EMBL" id="JAMTCK010000004">
    <property type="protein sequence ID" value="MCP2165371.1"/>
    <property type="molecule type" value="Genomic_DNA"/>
</dbReference>
<dbReference type="Pfam" id="PF01566">
    <property type="entry name" value="Nramp"/>
    <property type="match status" value="1"/>
</dbReference>
<feature type="transmembrane region" description="Helical" evidence="6">
    <location>
        <begin position="141"/>
        <end position="163"/>
    </location>
</feature>
<dbReference type="GO" id="GO:0034755">
    <property type="term" value="P:iron ion transmembrane transport"/>
    <property type="evidence" value="ECO:0007669"/>
    <property type="project" value="TreeGrafter"/>
</dbReference>
<gene>
    <name evidence="7" type="ORF">LX83_002220</name>
</gene>
<comment type="caution">
    <text evidence="7">The sequence shown here is derived from an EMBL/GenBank/DDBJ whole genome shotgun (WGS) entry which is preliminary data.</text>
</comment>
<dbReference type="AlphaFoldDB" id="A0AAE3GBR6"/>
<dbReference type="Proteomes" id="UP001206128">
    <property type="component" value="Unassembled WGS sequence"/>
</dbReference>
<evidence type="ECO:0000256" key="2">
    <source>
        <dbReference type="ARBA" id="ARBA00022448"/>
    </source>
</evidence>
<evidence type="ECO:0000313" key="8">
    <source>
        <dbReference type="Proteomes" id="UP001206128"/>
    </source>
</evidence>
<proteinExistence type="predicted"/>
<keyword evidence="5 6" id="KW-0472">Membrane</keyword>
<keyword evidence="3 6" id="KW-0812">Transmembrane</keyword>
<evidence type="ECO:0000256" key="6">
    <source>
        <dbReference type="SAM" id="Phobius"/>
    </source>
</evidence>
<accession>A0AAE3GBR6</accession>
<feature type="transmembrane region" description="Helical" evidence="6">
    <location>
        <begin position="112"/>
        <end position="129"/>
    </location>
</feature>
<evidence type="ECO:0000256" key="5">
    <source>
        <dbReference type="ARBA" id="ARBA00023136"/>
    </source>
</evidence>
<name>A0AAE3GBR6_9PSEU</name>
<feature type="transmembrane region" description="Helical" evidence="6">
    <location>
        <begin position="345"/>
        <end position="365"/>
    </location>
</feature>
<dbReference type="GO" id="GO:0005384">
    <property type="term" value="F:manganese ion transmembrane transporter activity"/>
    <property type="evidence" value="ECO:0007669"/>
    <property type="project" value="TreeGrafter"/>
</dbReference>
<feature type="transmembrane region" description="Helical" evidence="6">
    <location>
        <begin position="316"/>
        <end position="333"/>
    </location>
</feature>
<dbReference type="RefSeq" id="WP_253770060.1">
    <property type="nucleotide sequence ID" value="NZ_JAMTCK010000004.1"/>
</dbReference>
<keyword evidence="8" id="KW-1185">Reference proteome</keyword>
<keyword evidence="2" id="KW-0813">Transport</keyword>
<feature type="transmembrane region" description="Helical" evidence="6">
    <location>
        <begin position="385"/>
        <end position="404"/>
    </location>
</feature>
<sequence>MKKWLGLTLGVLSAVGGFVDIGDIVENGLVGARYGMSLTWVIVLGVIGIATYAHMSGRIVAVSGRPVYDLVRERLGAKAALANLVGSLLITLLTLAAEIGGVALVIELATGVDHLVWVLLVGVGLWLVVWRVRFQTMEQTLGFAGLAVAVFVVAVFCLDPDWGTLGSQVVRVTPPEGEPLPTYLYHAIALFGSAMTPYEVFFFSSGGVEEKWSRADLAVVKMNSFVGFPLGGLLGLGIAAATAAVLLPAGVQVDNISQVLLPVALSLGGVGLVIGLFGFAATTVGAALETGLSAGYAVAQFFGWEWGKRVRPAGAARFHLAVALSLLAGALVVQTGVDPVALTEYSLVFSAVALPLTYLPVLIVANDTDYLGEHVNGRISNTLGLLTLVVVVLAAAAAIPLMIATGAGA</sequence>
<keyword evidence="4 6" id="KW-1133">Transmembrane helix</keyword>
<evidence type="ECO:0000256" key="1">
    <source>
        <dbReference type="ARBA" id="ARBA00004141"/>
    </source>
</evidence>
<feature type="transmembrane region" description="Helical" evidence="6">
    <location>
        <begin position="81"/>
        <end position="106"/>
    </location>
</feature>
<feature type="transmembrane region" description="Helical" evidence="6">
    <location>
        <begin position="40"/>
        <end position="61"/>
    </location>
</feature>
<dbReference type="PANTHER" id="PTHR11706">
    <property type="entry name" value="SOLUTE CARRIER PROTEIN FAMILY 11 MEMBER"/>
    <property type="match status" value="1"/>
</dbReference>
<protein>
    <submittedName>
        <fullName evidence="7">Mn2+ and Fe2+ transporters of the NRAMP family</fullName>
    </submittedName>
</protein>
<reference evidence="7" key="1">
    <citation type="submission" date="2022-06" db="EMBL/GenBank/DDBJ databases">
        <title>Genomic Encyclopedia of Archaeal and Bacterial Type Strains, Phase II (KMG-II): from individual species to whole genera.</title>
        <authorList>
            <person name="Goeker M."/>
        </authorList>
    </citation>
    <scope>NUCLEOTIDE SEQUENCE</scope>
    <source>
        <strain evidence="7">DSM 43935</strain>
    </source>
</reference>
<feature type="transmembrane region" description="Helical" evidence="6">
    <location>
        <begin position="225"/>
        <end position="247"/>
    </location>
</feature>
<dbReference type="GO" id="GO:0015086">
    <property type="term" value="F:cadmium ion transmembrane transporter activity"/>
    <property type="evidence" value="ECO:0007669"/>
    <property type="project" value="TreeGrafter"/>
</dbReference>
<dbReference type="GO" id="GO:0005886">
    <property type="term" value="C:plasma membrane"/>
    <property type="evidence" value="ECO:0007669"/>
    <property type="project" value="TreeGrafter"/>
</dbReference>
<evidence type="ECO:0000256" key="3">
    <source>
        <dbReference type="ARBA" id="ARBA00022692"/>
    </source>
</evidence>
<dbReference type="InterPro" id="IPR001046">
    <property type="entry name" value="NRAMP_fam"/>
</dbReference>
<organism evidence="7 8">
    <name type="scientific">Goodfellowiella coeruleoviolacea</name>
    <dbReference type="NCBI Taxonomy" id="334858"/>
    <lineage>
        <taxon>Bacteria</taxon>
        <taxon>Bacillati</taxon>
        <taxon>Actinomycetota</taxon>
        <taxon>Actinomycetes</taxon>
        <taxon>Pseudonocardiales</taxon>
        <taxon>Pseudonocardiaceae</taxon>
        <taxon>Goodfellowiella</taxon>
    </lineage>
</organism>
<evidence type="ECO:0000256" key="4">
    <source>
        <dbReference type="ARBA" id="ARBA00022989"/>
    </source>
</evidence>
<feature type="transmembrane region" description="Helical" evidence="6">
    <location>
        <begin position="259"/>
        <end position="279"/>
    </location>
</feature>
<evidence type="ECO:0000313" key="7">
    <source>
        <dbReference type="EMBL" id="MCP2165371.1"/>
    </source>
</evidence>
<dbReference type="PANTHER" id="PTHR11706:SF33">
    <property type="entry name" value="NATURAL RESISTANCE-ASSOCIATED MACROPHAGE PROTEIN 2"/>
    <property type="match status" value="1"/>
</dbReference>